<name>A0A519BMI3_9DELT</name>
<feature type="domain" description="Putative regulatory protein FmdB zinc ribbon" evidence="1">
    <location>
        <begin position="1"/>
        <end position="40"/>
    </location>
</feature>
<reference evidence="2 3" key="1">
    <citation type="journal article" date="2019" name="ISME J.">
        <title>Insights into ecological role of a new deltaproteobacterial order Candidatus Acidulodesulfobacterales by metagenomics and metatranscriptomics.</title>
        <authorList>
            <person name="Tan S."/>
            <person name="Liu J."/>
            <person name="Fang Y."/>
            <person name="Hedlund B.P."/>
            <person name="Lian Z.H."/>
            <person name="Huang L.Y."/>
            <person name="Li J.T."/>
            <person name="Huang L.N."/>
            <person name="Li W.J."/>
            <person name="Jiang H.C."/>
            <person name="Dong H.L."/>
            <person name="Shu W.S."/>
        </authorList>
    </citation>
    <scope>NUCLEOTIDE SEQUENCE [LARGE SCALE GENOMIC DNA]</scope>
    <source>
        <strain evidence="2">AP1</strain>
    </source>
</reference>
<sequence length="71" mass="8044">MPIYDYKCIRCNMQFEAVHPINACSPKCPACGGTVNKLFSSPPAVHGYMARGRELAMRSLQPKLRQEKHEH</sequence>
<dbReference type="Proteomes" id="UP000319296">
    <property type="component" value="Unassembled WGS sequence"/>
</dbReference>
<dbReference type="EMBL" id="SGBB01000008">
    <property type="protein sequence ID" value="RZD18476.1"/>
    <property type="molecule type" value="Genomic_DNA"/>
</dbReference>
<protein>
    <submittedName>
        <fullName evidence="2">Zinc ribbon domain-containing protein</fullName>
    </submittedName>
</protein>
<accession>A0A519BMI3</accession>
<organism evidence="2 3">
    <name type="scientific">Candidatus Acididesulfobacter diazotrophicus</name>
    <dbReference type="NCBI Taxonomy" id="2597226"/>
    <lineage>
        <taxon>Bacteria</taxon>
        <taxon>Deltaproteobacteria</taxon>
        <taxon>Candidatus Acidulodesulfobacterales</taxon>
        <taxon>Candidatus Acididesulfobacter</taxon>
    </lineage>
</organism>
<dbReference type="AlphaFoldDB" id="A0A519BMI3"/>
<dbReference type="NCBIfam" id="TIGR02605">
    <property type="entry name" value="CxxC_CxxC_SSSS"/>
    <property type="match status" value="1"/>
</dbReference>
<dbReference type="InterPro" id="IPR013429">
    <property type="entry name" value="Regulatory_FmdB_Zinc_ribbon"/>
</dbReference>
<dbReference type="Pfam" id="PF09723">
    <property type="entry name" value="Zn_ribbon_8"/>
    <property type="match status" value="1"/>
</dbReference>
<evidence type="ECO:0000313" key="2">
    <source>
        <dbReference type="EMBL" id="RZD18476.1"/>
    </source>
</evidence>
<comment type="caution">
    <text evidence="2">The sequence shown here is derived from an EMBL/GenBank/DDBJ whole genome shotgun (WGS) entry which is preliminary data.</text>
</comment>
<evidence type="ECO:0000259" key="1">
    <source>
        <dbReference type="SMART" id="SM00834"/>
    </source>
</evidence>
<proteinExistence type="predicted"/>
<evidence type="ECO:0000313" key="3">
    <source>
        <dbReference type="Proteomes" id="UP000319296"/>
    </source>
</evidence>
<dbReference type="SMART" id="SM00834">
    <property type="entry name" value="CxxC_CXXC_SSSS"/>
    <property type="match status" value="1"/>
</dbReference>
<gene>
    <name evidence="2" type="ORF">EVG15_05440</name>
</gene>